<reference evidence="5" key="1">
    <citation type="submission" date="2016-01" db="EMBL/GenBank/DDBJ databases">
        <authorList>
            <person name="Peeters C."/>
        </authorList>
    </citation>
    <scope>NUCLEOTIDE SEQUENCE [LARGE SCALE GENOMIC DNA]</scope>
    <source>
        <strain evidence="5">LMG 29323</strain>
    </source>
</reference>
<feature type="domain" description="AMP-dependent synthetase/ligase" evidence="3">
    <location>
        <begin position="26"/>
        <end position="403"/>
    </location>
</feature>
<keyword evidence="2 5" id="KW-0436">Ligase</keyword>
<organism evidence="5 6">
    <name type="scientific">Caballeronia pedi</name>
    <dbReference type="NCBI Taxonomy" id="1777141"/>
    <lineage>
        <taxon>Bacteria</taxon>
        <taxon>Pseudomonadati</taxon>
        <taxon>Pseudomonadota</taxon>
        <taxon>Betaproteobacteria</taxon>
        <taxon>Burkholderiales</taxon>
        <taxon>Burkholderiaceae</taxon>
        <taxon>Caballeronia</taxon>
    </lineage>
</organism>
<dbReference type="PROSITE" id="PS00455">
    <property type="entry name" value="AMP_BINDING"/>
    <property type="match status" value="1"/>
</dbReference>
<evidence type="ECO:0000259" key="4">
    <source>
        <dbReference type="Pfam" id="PF13193"/>
    </source>
</evidence>
<dbReference type="PANTHER" id="PTHR43201:SF5">
    <property type="entry name" value="MEDIUM-CHAIN ACYL-COA LIGASE ACSF2, MITOCHONDRIAL"/>
    <property type="match status" value="1"/>
</dbReference>
<dbReference type="Gene3D" id="3.30.300.30">
    <property type="match status" value="1"/>
</dbReference>
<dbReference type="GO" id="GO:0031956">
    <property type="term" value="F:medium-chain fatty acid-CoA ligase activity"/>
    <property type="evidence" value="ECO:0007669"/>
    <property type="project" value="TreeGrafter"/>
</dbReference>
<evidence type="ECO:0000313" key="5">
    <source>
        <dbReference type="EMBL" id="SAK77366.1"/>
    </source>
</evidence>
<dbReference type="Proteomes" id="UP000054911">
    <property type="component" value="Unassembled WGS sequence"/>
</dbReference>
<dbReference type="InterPro" id="IPR045851">
    <property type="entry name" value="AMP-bd_C_sf"/>
</dbReference>
<evidence type="ECO:0000313" key="6">
    <source>
        <dbReference type="Proteomes" id="UP000054911"/>
    </source>
</evidence>
<name>A0A158C627_9BURK</name>
<dbReference type="InterPro" id="IPR020845">
    <property type="entry name" value="AMP-binding_CS"/>
</dbReference>
<dbReference type="STRING" id="1777141.AWB80_04619"/>
<dbReference type="OrthoDB" id="9803968at2"/>
<dbReference type="Pfam" id="PF13193">
    <property type="entry name" value="AMP-binding_C"/>
    <property type="match status" value="1"/>
</dbReference>
<accession>A0A158C627</accession>
<protein>
    <submittedName>
        <fullName evidence="5">Long-chain-fatty-acid--CoA ligase</fullName>
    </submittedName>
</protein>
<sequence length="537" mass="57920">MSALADPIVAPRRVPLDAPTLRALIDTRAAHAPDKTFLLSITQDDALTFAALRDDCIALEARFHAAGLRPGDVVSVFMGNGIQTARLLLAAMYSGLVANPLNLLSQPSQVRYIVEHSDTRAIFVADDTCDTIVEAIDALRREGMAREIAVVRTSPDASNLPDIPALPARPISLVSDQTPGTQIVSSDTGAMRPGDTALLMYTSGTTGAPKGVLLSHRSLLANMRNISAEHRLSEEDRVLVSLPLYHINGLVVALLTPLWHGGSAVMTPRFSARTFWNEASLHGCTWINVVPTIVAYLLNGESAHGCDLSALKFCRSASAALPADHHRAFEERFGIGVIETMGMTETAAPAFSNPYDMSKRKLGSIGLPSGGGAMIVDLEGRECAAHETGELVLRGEQLMSGYYKRPEETRNAFTADGWLRTGDLGYRDEAGFFYINGRAKELIIKGGENIAPREIDEALLRHPGVLEAAAVGVPDPAYGQDIVAYIVASGGVPIDVTELRAHCLRELGRYKTPREFRFTDALPRGPSGKVQRLKLVQ</sequence>
<dbReference type="InterPro" id="IPR000873">
    <property type="entry name" value="AMP-dep_synth/lig_dom"/>
</dbReference>
<dbReference type="InterPro" id="IPR042099">
    <property type="entry name" value="ANL_N_sf"/>
</dbReference>
<dbReference type="EMBL" id="FCOE02000016">
    <property type="protein sequence ID" value="SAK77366.1"/>
    <property type="molecule type" value="Genomic_DNA"/>
</dbReference>
<comment type="similarity">
    <text evidence="1">Belongs to the ATP-dependent AMP-binding enzyme family.</text>
</comment>
<dbReference type="SUPFAM" id="SSF56801">
    <property type="entry name" value="Acetyl-CoA synthetase-like"/>
    <property type="match status" value="1"/>
</dbReference>
<evidence type="ECO:0000256" key="2">
    <source>
        <dbReference type="ARBA" id="ARBA00022598"/>
    </source>
</evidence>
<dbReference type="InterPro" id="IPR025110">
    <property type="entry name" value="AMP-bd_C"/>
</dbReference>
<dbReference type="Pfam" id="PF00501">
    <property type="entry name" value="AMP-binding"/>
    <property type="match status" value="1"/>
</dbReference>
<dbReference type="Gene3D" id="3.40.50.12780">
    <property type="entry name" value="N-terminal domain of ligase-like"/>
    <property type="match status" value="1"/>
</dbReference>
<dbReference type="PANTHER" id="PTHR43201">
    <property type="entry name" value="ACYL-COA SYNTHETASE"/>
    <property type="match status" value="1"/>
</dbReference>
<dbReference type="AlphaFoldDB" id="A0A158C627"/>
<keyword evidence="6" id="KW-1185">Reference proteome</keyword>
<dbReference type="RefSeq" id="WP_061176992.1">
    <property type="nucleotide sequence ID" value="NZ_FCOE02000016.1"/>
</dbReference>
<gene>
    <name evidence="5" type="ORF">AWB80_04619</name>
</gene>
<comment type="caution">
    <text evidence="5">The sequence shown here is derived from an EMBL/GenBank/DDBJ whole genome shotgun (WGS) entry which is preliminary data.</text>
</comment>
<evidence type="ECO:0000256" key="1">
    <source>
        <dbReference type="ARBA" id="ARBA00006432"/>
    </source>
</evidence>
<proteinExistence type="inferred from homology"/>
<feature type="domain" description="AMP-binding enzyme C-terminal" evidence="4">
    <location>
        <begin position="454"/>
        <end position="529"/>
    </location>
</feature>
<evidence type="ECO:0000259" key="3">
    <source>
        <dbReference type="Pfam" id="PF00501"/>
    </source>
</evidence>
<dbReference type="GO" id="GO:0006631">
    <property type="term" value="P:fatty acid metabolic process"/>
    <property type="evidence" value="ECO:0007669"/>
    <property type="project" value="TreeGrafter"/>
</dbReference>